<gene>
    <name evidence="7" type="ORF">HKI87_06g44070</name>
</gene>
<evidence type="ECO:0000256" key="5">
    <source>
        <dbReference type="SAM" id="Phobius"/>
    </source>
</evidence>
<dbReference type="Pfam" id="PF03151">
    <property type="entry name" value="TPT"/>
    <property type="match status" value="1"/>
</dbReference>
<dbReference type="Proteomes" id="UP001472866">
    <property type="component" value="Chromosome 06"/>
</dbReference>
<feature type="transmembrane region" description="Helical" evidence="5">
    <location>
        <begin position="80"/>
        <end position="101"/>
    </location>
</feature>
<dbReference type="PANTHER" id="PTHR11132">
    <property type="entry name" value="SOLUTE CARRIER FAMILY 35"/>
    <property type="match status" value="1"/>
</dbReference>
<comment type="subcellular location">
    <subcellularLocation>
        <location evidence="1">Membrane</location>
        <topology evidence="1">Multi-pass membrane protein</topology>
    </subcellularLocation>
</comment>
<reference evidence="7 8" key="1">
    <citation type="submission" date="2024-03" db="EMBL/GenBank/DDBJ databases">
        <title>Complete genome sequence of the green alga Chloropicon roscoffensis RCC1871.</title>
        <authorList>
            <person name="Lemieux C."/>
            <person name="Pombert J.-F."/>
            <person name="Otis C."/>
            <person name="Turmel M."/>
        </authorList>
    </citation>
    <scope>NUCLEOTIDE SEQUENCE [LARGE SCALE GENOMIC DNA]</scope>
    <source>
        <strain evidence="7 8">RCC1871</strain>
    </source>
</reference>
<proteinExistence type="predicted"/>
<accession>A0AAX4P9G2</accession>
<name>A0AAX4P9G2_9CHLO</name>
<feature type="transmembrane region" description="Helical" evidence="5">
    <location>
        <begin position="262"/>
        <end position="280"/>
    </location>
</feature>
<evidence type="ECO:0000256" key="3">
    <source>
        <dbReference type="ARBA" id="ARBA00022989"/>
    </source>
</evidence>
<protein>
    <submittedName>
        <fullName evidence="7">UDP-sugar transporter</fullName>
    </submittedName>
</protein>
<dbReference type="EMBL" id="CP151506">
    <property type="protein sequence ID" value="WZN62862.1"/>
    <property type="molecule type" value="Genomic_DNA"/>
</dbReference>
<sequence>MSGLITKPTLWQQAAACAAYGGVSISITLFNKAVFSIYGFKYPNLVMLGQMLVTLFLITAASRYEMVEVSRISKSGLKKLFPLTVAWWVYVLSGVTALRFLTVPMFGLLRRATTLAVVVGEYHMFGKVVSKEAAGSIMVMLMGGLVGVSNDLSYNFWGYFYISVCCVSTALYLLLIRKLRFELRVSDTTLLYYNNLLSLPVMLAYLCLCTTEFQDAWSYPRLRDVKFQLFYLLSVSQGFLLNLCIFRCTTINSPLTTNITGIVKEIITTGLGLILFKDYVWNAKNVAGVLIGLLGGISYSVAGFRERTRKKVAN</sequence>
<evidence type="ECO:0000256" key="4">
    <source>
        <dbReference type="ARBA" id="ARBA00023136"/>
    </source>
</evidence>
<evidence type="ECO:0000259" key="6">
    <source>
        <dbReference type="Pfam" id="PF03151"/>
    </source>
</evidence>
<feature type="transmembrane region" description="Helical" evidence="5">
    <location>
        <begin position="286"/>
        <end position="304"/>
    </location>
</feature>
<keyword evidence="3 5" id="KW-1133">Transmembrane helix</keyword>
<feature type="transmembrane region" description="Helical" evidence="5">
    <location>
        <begin position="133"/>
        <end position="150"/>
    </location>
</feature>
<feature type="transmembrane region" description="Helical" evidence="5">
    <location>
        <begin position="196"/>
        <end position="217"/>
    </location>
</feature>
<dbReference type="InterPro" id="IPR050186">
    <property type="entry name" value="TPT_transporter"/>
</dbReference>
<dbReference type="AlphaFoldDB" id="A0AAX4P9G2"/>
<feature type="transmembrane region" description="Helical" evidence="5">
    <location>
        <begin position="156"/>
        <end position="175"/>
    </location>
</feature>
<evidence type="ECO:0000256" key="1">
    <source>
        <dbReference type="ARBA" id="ARBA00004141"/>
    </source>
</evidence>
<evidence type="ECO:0000313" key="7">
    <source>
        <dbReference type="EMBL" id="WZN62862.1"/>
    </source>
</evidence>
<keyword evidence="2 5" id="KW-0812">Transmembrane</keyword>
<keyword evidence="4 5" id="KW-0472">Membrane</keyword>
<feature type="transmembrane region" description="Helical" evidence="5">
    <location>
        <begin position="42"/>
        <end position="60"/>
    </location>
</feature>
<organism evidence="7 8">
    <name type="scientific">Chloropicon roscoffensis</name>
    <dbReference type="NCBI Taxonomy" id="1461544"/>
    <lineage>
        <taxon>Eukaryota</taxon>
        <taxon>Viridiplantae</taxon>
        <taxon>Chlorophyta</taxon>
        <taxon>Chloropicophyceae</taxon>
        <taxon>Chloropicales</taxon>
        <taxon>Chloropicaceae</taxon>
        <taxon>Chloropicon</taxon>
    </lineage>
</organism>
<evidence type="ECO:0000313" key="8">
    <source>
        <dbReference type="Proteomes" id="UP001472866"/>
    </source>
</evidence>
<feature type="transmembrane region" description="Helical" evidence="5">
    <location>
        <begin position="229"/>
        <end position="250"/>
    </location>
</feature>
<feature type="domain" description="Sugar phosphate transporter" evidence="6">
    <location>
        <begin position="22"/>
        <end position="300"/>
    </location>
</feature>
<dbReference type="GO" id="GO:0016020">
    <property type="term" value="C:membrane"/>
    <property type="evidence" value="ECO:0007669"/>
    <property type="project" value="UniProtKB-SubCell"/>
</dbReference>
<dbReference type="InterPro" id="IPR004853">
    <property type="entry name" value="Sugar_P_trans_dom"/>
</dbReference>
<feature type="transmembrane region" description="Helical" evidence="5">
    <location>
        <begin position="12"/>
        <end position="30"/>
    </location>
</feature>
<evidence type="ECO:0000256" key="2">
    <source>
        <dbReference type="ARBA" id="ARBA00022692"/>
    </source>
</evidence>
<keyword evidence="8" id="KW-1185">Reference proteome</keyword>